<gene>
    <name evidence="1" type="ORF">JS530_06625</name>
</gene>
<evidence type="ECO:0000313" key="1">
    <source>
        <dbReference type="EMBL" id="MBT1175172.1"/>
    </source>
</evidence>
<proteinExistence type="predicted"/>
<keyword evidence="2" id="KW-1185">Reference proteome</keyword>
<dbReference type="Proteomes" id="UP000711736">
    <property type="component" value="Unassembled WGS sequence"/>
</dbReference>
<organism evidence="1 2">
    <name type="scientific">Bifidobacterium colobi</name>
    <dbReference type="NCBI Taxonomy" id="2809026"/>
    <lineage>
        <taxon>Bacteria</taxon>
        <taxon>Bacillati</taxon>
        <taxon>Actinomycetota</taxon>
        <taxon>Actinomycetes</taxon>
        <taxon>Bifidobacteriales</taxon>
        <taxon>Bifidobacteriaceae</taxon>
        <taxon>Bifidobacterium</taxon>
    </lineage>
</organism>
<name>A0ABS5UWX1_9BIFI</name>
<protein>
    <submittedName>
        <fullName evidence="1">Uncharacterized protein</fullName>
    </submittedName>
</protein>
<dbReference type="RefSeq" id="WP_214376399.1">
    <property type="nucleotide sequence ID" value="NZ_JAFEJU010000004.1"/>
</dbReference>
<reference evidence="1 2" key="1">
    <citation type="journal article" date="2021" name="Environ. Microbiol.">
        <title>Genetic insights into the dark matter of the mammalian gut microbiota through targeted genome reconstruction.</title>
        <authorList>
            <person name="Lugli G.A."/>
            <person name="Alessandri G."/>
            <person name="Milani C."/>
            <person name="Viappiani A."/>
            <person name="Fontana F."/>
            <person name="Tarracchini C."/>
            <person name="Mancabelli L."/>
            <person name="Argentini C."/>
            <person name="Ruiz L."/>
            <person name="Margolles A."/>
            <person name="van Sinderen D."/>
            <person name="Turroni F."/>
            <person name="Ventura M."/>
        </authorList>
    </citation>
    <scope>NUCLEOTIDE SEQUENCE [LARGE SCALE GENOMIC DNA]</scope>
    <source>
        <strain evidence="1 2">LC6</strain>
    </source>
</reference>
<sequence>MARSIEQIRLSEQRGDQLALAMITFLKANGYDNDAAYAQELFDHDGSTYPIETGLEVIMDNHLDPAPALPLFNLLYEDDDLFREEYRDFHDYIARWRSDHQQRQ</sequence>
<evidence type="ECO:0000313" key="2">
    <source>
        <dbReference type="Proteomes" id="UP000711736"/>
    </source>
</evidence>
<accession>A0ABS5UWX1</accession>
<comment type="caution">
    <text evidence="1">The sequence shown here is derived from an EMBL/GenBank/DDBJ whole genome shotgun (WGS) entry which is preliminary data.</text>
</comment>
<dbReference type="EMBL" id="JAFEJU010000004">
    <property type="protein sequence ID" value="MBT1175172.1"/>
    <property type="molecule type" value="Genomic_DNA"/>
</dbReference>